<organism evidence="2">
    <name type="scientific">viral metagenome</name>
    <dbReference type="NCBI Taxonomy" id="1070528"/>
    <lineage>
        <taxon>unclassified sequences</taxon>
        <taxon>metagenomes</taxon>
        <taxon>organismal metagenomes</taxon>
    </lineage>
</organism>
<evidence type="ECO:0000256" key="1">
    <source>
        <dbReference type="SAM" id="Phobius"/>
    </source>
</evidence>
<keyword evidence="1" id="KW-0472">Membrane</keyword>
<feature type="transmembrane region" description="Helical" evidence="1">
    <location>
        <begin position="9"/>
        <end position="27"/>
    </location>
</feature>
<proteinExistence type="predicted"/>
<dbReference type="AlphaFoldDB" id="A0A6C0AWK7"/>
<evidence type="ECO:0000313" key="2">
    <source>
        <dbReference type="EMBL" id="QHS84152.1"/>
    </source>
</evidence>
<feature type="transmembrane region" description="Helical" evidence="1">
    <location>
        <begin position="92"/>
        <end position="110"/>
    </location>
</feature>
<dbReference type="EMBL" id="MN738773">
    <property type="protein sequence ID" value="QHS84152.1"/>
    <property type="molecule type" value="Genomic_DNA"/>
</dbReference>
<sequence>MEAKLFSTLIYRFIIGGIILSGSTYLANHSNPLFAGILVTIPLELVSLFFVKESKLYSYGRSILIMSIATVIPVLYYNIIHPLKIMPCIMEIISSFFVWLMVGLALFYYMPKTIYNTE</sequence>
<reference evidence="2" key="1">
    <citation type="journal article" date="2020" name="Nature">
        <title>Giant virus diversity and host interactions through global metagenomics.</title>
        <authorList>
            <person name="Schulz F."/>
            <person name="Roux S."/>
            <person name="Paez-Espino D."/>
            <person name="Jungbluth S."/>
            <person name="Walsh D.A."/>
            <person name="Denef V.J."/>
            <person name="McMahon K.D."/>
            <person name="Konstantinidis K.T."/>
            <person name="Eloe-Fadrosh E.A."/>
            <person name="Kyrpides N.C."/>
            <person name="Woyke T."/>
        </authorList>
    </citation>
    <scope>NUCLEOTIDE SEQUENCE</scope>
    <source>
        <strain evidence="2">GVMAG-S-ERX555965-48</strain>
    </source>
</reference>
<feature type="transmembrane region" description="Helical" evidence="1">
    <location>
        <begin position="33"/>
        <end position="51"/>
    </location>
</feature>
<keyword evidence="1" id="KW-1133">Transmembrane helix</keyword>
<accession>A0A6C0AWK7</accession>
<name>A0A6C0AWK7_9ZZZZ</name>
<feature type="transmembrane region" description="Helical" evidence="1">
    <location>
        <begin position="63"/>
        <end position="80"/>
    </location>
</feature>
<protein>
    <submittedName>
        <fullName evidence="2">Uncharacterized protein</fullName>
    </submittedName>
</protein>
<keyword evidence="1" id="KW-0812">Transmembrane</keyword>